<dbReference type="GO" id="GO:0030247">
    <property type="term" value="F:polysaccharide binding"/>
    <property type="evidence" value="ECO:0007669"/>
    <property type="project" value="InterPro"/>
</dbReference>
<dbReference type="InParanoid" id="M1D0X6"/>
<protein>
    <recommendedName>
        <fullName evidence="5">EGF-like domain-containing protein</fullName>
    </recommendedName>
</protein>
<sequence length="316" mass="35125">MWSFFILLTGLLSKEKTQVSAIRIGSSSAILSSQRPGCPERCGNVTIPFPFGIGKECYFNEEFEVSCDNNTALSNDMYVQYISKDSITVDNDFLSHPYNKSSGMNIYSDAFIKGTSDEYFSFSNKNKFIAIGCDVYANVKDSDTGSSVSGCASYCDDSTNNVSSSSASSSYCTGNNGCCQSEFSKTIPREFTMSTQTMNTEDTSWRSSNCTYYLLIEKGSSESDFTQLRGKCKENHYLKGRMVMDWVIGNVSCDKAMSRPKDYACRNNSRCVNDTSRPAGGYRCECSRGYQGNPYLLHGCQGTNYPVHFSFFVFVI</sequence>
<dbReference type="Pfam" id="PF13947">
    <property type="entry name" value="GUB_WAK_bind"/>
    <property type="match status" value="1"/>
</dbReference>
<dbReference type="eggNOG" id="ENOG502QTAM">
    <property type="taxonomic scope" value="Eukaryota"/>
</dbReference>
<feature type="chain" id="PRO_5004013653" description="EGF-like domain-containing protein" evidence="4">
    <location>
        <begin position="22"/>
        <end position="316"/>
    </location>
</feature>
<accession>M1D0X6</accession>
<evidence type="ECO:0000259" key="5">
    <source>
        <dbReference type="PROSITE" id="PS50026"/>
    </source>
</evidence>
<dbReference type="Gene3D" id="2.10.25.10">
    <property type="entry name" value="Laminin"/>
    <property type="match status" value="1"/>
</dbReference>
<dbReference type="AlphaFoldDB" id="M1D0X6"/>
<evidence type="ECO:0000313" key="7">
    <source>
        <dbReference type="Proteomes" id="UP000011115"/>
    </source>
</evidence>
<dbReference type="PaxDb" id="4113-PGSC0003DMT400078913"/>
<keyword evidence="3" id="KW-0245">EGF-like domain</keyword>
<dbReference type="Gramene" id="PGSC0003DMT400078913">
    <property type="protein sequence ID" value="PGSC0003DMT400078913"/>
    <property type="gene ID" value="PGSC0003DMG400030705"/>
</dbReference>
<evidence type="ECO:0000313" key="6">
    <source>
        <dbReference type="EnsemblPlants" id="PGSC0003DMT400078913"/>
    </source>
</evidence>
<comment type="subcellular location">
    <subcellularLocation>
        <location evidence="1">Membrane</location>
        <topology evidence="1">Single-pass membrane protein</topology>
    </subcellularLocation>
</comment>
<evidence type="ECO:0000256" key="2">
    <source>
        <dbReference type="ARBA" id="ARBA00022729"/>
    </source>
</evidence>
<reference evidence="6" key="2">
    <citation type="submission" date="2015-06" db="UniProtKB">
        <authorList>
            <consortium name="EnsemblPlants"/>
        </authorList>
    </citation>
    <scope>IDENTIFICATION</scope>
    <source>
        <strain evidence="6">DM1-3 516 R44</strain>
    </source>
</reference>
<dbReference type="OMA" id="FEISCAG"/>
<evidence type="ECO:0000256" key="3">
    <source>
        <dbReference type="PROSITE-ProRule" id="PRU00076"/>
    </source>
</evidence>
<dbReference type="Proteomes" id="UP000011115">
    <property type="component" value="Unassembled WGS sequence"/>
</dbReference>
<feature type="domain" description="EGF-like" evidence="5">
    <location>
        <begin position="256"/>
        <end position="301"/>
    </location>
</feature>
<proteinExistence type="predicted"/>
<evidence type="ECO:0000256" key="4">
    <source>
        <dbReference type="SAM" id="SignalP"/>
    </source>
</evidence>
<dbReference type="CDD" id="cd00054">
    <property type="entry name" value="EGF_CA"/>
    <property type="match status" value="1"/>
</dbReference>
<keyword evidence="7" id="KW-1185">Reference proteome</keyword>
<keyword evidence="2 4" id="KW-0732">Signal</keyword>
<name>M1D0X6_SOLTU</name>
<dbReference type="GO" id="GO:0016020">
    <property type="term" value="C:membrane"/>
    <property type="evidence" value="ECO:0007669"/>
    <property type="project" value="UniProtKB-SubCell"/>
</dbReference>
<dbReference type="PROSITE" id="PS50026">
    <property type="entry name" value="EGF_3"/>
    <property type="match status" value="1"/>
</dbReference>
<comment type="caution">
    <text evidence="3">Lacks conserved residue(s) required for the propagation of feature annotation.</text>
</comment>
<dbReference type="InterPro" id="IPR000742">
    <property type="entry name" value="EGF"/>
</dbReference>
<feature type="signal peptide" evidence="4">
    <location>
        <begin position="1"/>
        <end position="21"/>
    </location>
</feature>
<dbReference type="HOGENOM" id="CLU_000288_43_10_1"/>
<evidence type="ECO:0000256" key="1">
    <source>
        <dbReference type="ARBA" id="ARBA00004167"/>
    </source>
</evidence>
<dbReference type="EnsemblPlants" id="PGSC0003DMT400078913">
    <property type="protein sequence ID" value="PGSC0003DMT400078913"/>
    <property type="gene ID" value="PGSC0003DMG400030705"/>
</dbReference>
<dbReference type="InterPro" id="IPR025287">
    <property type="entry name" value="WAK_GUB"/>
</dbReference>
<reference evidence="7" key="1">
    <citation type="journal article" date="2011" name="Nature">
        <title>Genome sequence and analysis of the tuber crop potato.</title>
        <authorList>
            <consortium name="The Potato Genome Sequencing Consortium"/>
        </authorList>
    </citation>
    <scope>NUCLEOTIDE SEQUENCE [LARGE SCALE GENOMIC DNA]</scope>
    <source>
        <strain evidence="7">cv. DM1-3 516 R44</strain>
    </source>
</reference>
<dbReference type="PANTHER" id="PTHR33491">
    <property type="entry name" value="OSJNBA0016N04.9 PROTEIN"/>
    <property type="match status" value="1"/>
</dbReference>
<organism evidence="6 7">
    <name type="scientific">Solanum tuberosum</name>
    <name type="common">Potato</name>
    <dbReference type="NCBI Taxonomy" id="4113"/>
    <lineage>
        <taxon>Eukaryota</taxon>
        <taxon>Viridiplantae</taxon>
        <taxon>Streptophyta</taxon>
        <taxon>Embryophyta</taxon>
        <taxon>Tracheophyta</taxon>
        <taxon>Spermatophyta</taxon>
        <taxon>Magnoliopsida</taxon>
        <taxon>eudicotyledons</taxon>
        <taxon>Gunneridae</taxon>
        <taxon>Pentapetalae</taxon>
        <taxon>asterids</taxon>
        <taxon>lamiids</taxon>
        <taxon>Solanales</taxon>
        <taxon>Solanaceae</taxon>
        <taxon>Solanoideae</taxon>
        <taxon>Solaneae</taxon>
        <taxon>Solanum</taxon>
    </lineage>
</organism>